<proteinExistence type="predicted"/>
<dbReference type="InterPro" id="IPR036375">
    <property type="entry name" value="Hemopexin-like_dom_sf"/>
</dbReference>
<dbReference type="OrthoDB" id="6845681at2759"/>
<organism evidence="2 3">
    <name type="scientific">Ceriporiopsis subvermispora (strain B)</name>
    <name type="common">White-rot fungus</name>
    <name type="synonym">Gelatoporia subvermispora</name>
    <dbReference type="NCBI Taxonomy" id="914234"/>
    <lineage>
        <taxon>Eukaryota</taxon>
        <taxon>Fungi</taxon>
        <taxon>Dikarya</taxon>
        <taxon>Basidiomycota</taxon>
        <taxon>Agaricomycotina</taxon>
        <taxon>Agaricomycetes</taxon>
        <taxon>Polyporales</taxon>
        <taxon>Gelatoporiaceae</taxon>
        <taxon>Gelatoporia</taxon>
    </lineage>
</organism>
<evidence type="ECO:0000313" key="3">
    <source>
        <dbReference type="Proteomes" id="UP000016930"/>
    </source>
</evidence>
<sequence length="521" mass="58692">MPGSACSPSIFSINDDISFPDAALDCLRKATAHDSRIIFERINAQLMKMDRKLHVVIRPNYVFTFPGKGTKVSAEPLSRWDDRHPHAIFRYGFKPKIKPLGIGELKDEDLDLYSFIKKDMSSLFVSATRYAEDPLSQEMQRWIPANPQGLYEYEIFAHGGIDVGLTLNFRTGISLSAHHQEIVFPGGIRSELIRSAREYDKAGYVTRVWRNLRFDPSTNCGNIPRLIDLPRFPDLVDPQLLYTSSNHKGIPPRYTDAKDDSIACYQLQPDPWADAYIGPDVAPIPRACWLRSKGDDTGKVYFFSDGFCAQIDLKFKHDGTLADELAKKSVGAICSLWPKLLDAGLTHIDAVLPDPFNRDQAYFFCRENTVLLNVYGIPRIVGDTMTIARRWPDLAQTGFDRGIDAVLPSFTDDREAYFFRGDECMRVKFNAVSFGGQKNTAVRLLGPIKTIHHFSALATIPEFGNVVDTVLPSLRNGEVYFFSGENYVLIDVIWNTGAGHILEQPQKIAKGWRSLHKAGLY</sequence>
<accession>M2QKL3</accession>
<evidence type="ECO:0000313" key="2">
    <source>
        <dbReference type="EMBL" id="EMD32680.1"/>
    </source>
</evidence>
<dbReference type="Gene3D" id="3.90.210.10">
    <property type="entry name" value="Heat-Labile Enterotoxin, subunit A"/>
    <property type="match status" value="1"/>
</dbReference>
<dbReference type="InterPro" id="IPR054695">
    <property type="entry name" value="Pierisin-like_dom"/>
</dbReference>
<dbReference type="AlphaFoldDB" id="M2QKL3"/>
<dbReference type="Proteomes" id="UP000016930">
    <property type="component" value="Unassembled WGS sequence"/>
</dbReference>
<dbReference type="EMBL" id="KB445809">
    <property type="protein sequence ID" value="EMD32680.1"/>
    <property type="molecule type" value="Genomic_DNA"/>
</dbReference>
<reference evidence="2 3" key="1">
    <citation type="journal article" date="2012" name="Proc. Natl. Acad. Sci. U.S.A.">
        <title>Comparative genomics of Ceriporiopsis subvermispora and Phanerochaete chrysosporium provide insight into selective ligninolysis.</title>
        <authorList>
            <person name="Fernandez-Fueyo E."/>
            <person name="Ruiz-Duenas F.J."/>
            <person name="Ferreira P."/>
            <person name="Floudas D."/>
            <person name="Hibbett D.S."/>
            <person name="Canessa P."/>
            <person name="Larrondo L.F."/>
            <person name="James T.Y."/>
            <person name="Seelenfreund D."/>
            <person name="Lobos S."/>
            <person name="Polanco R."/>
            <person name="Tello M."/>
            <person name="Honda Y."/>
            <person name="Watanabe T."/>
            <person name="Watanabe T."/>
            <person name="Ryu J.S."/>
            <person name="Kubicek C.P."/>
            <person name="Schmoll M."/>
            <person name="Gaskell J."/>
            <person name="Hammel K.E."/>
            <person name="St John F.J."/>
            <person name="Vanden Wymelenberg A."/>
            <person name="Sabat G."/>
            <person name="Splinter BonDurant S."/>
            <person name="Syed K."/>
            <person name="Yadav J.S."/>
            <person name="Doddapaneni H."/>
            <person name="Subramanian V."/>
            <person name="Lavin J.L."/>
            <person name="Oguiza J.A."/>
            <person name="Perez G."/>
            <person name="Pisabarro A.G."/>
            <person name="Ramirez L."/>
            <person name="Santoyo F."/>
            <person name="Master E."/>
            <person name="Coutinho P.M."/>
            <person name="Henrissat B."/>
            <person name="Lombard V."/>
            <person name="Magnuson J.K."/>
            <person name="Kuees U."/>
            <person name="Hori C."/>
            <person name="Igarashi K."/>
            <person name="Samejima M."/>
            <person name="Held B.W."/>
            <person name="Barry K.W."/>
            <person name="LaButti K.M."/>
            <person name="Lapidus A."/>
            <person name="Lindquist E.A."/>
            <person name="Lucas S.M."/>
            <person name="Riley R."/>
            <person name="Salamov A.A."/>
            <person name="Hoffmeister D."/>
            <person name="Schwenk D."/>
            <person name="Hadar Y."/>
            <person name="Yarden O."/>
            <person name="de Vries R.P."/>
            <person name="Wiebenga A."/>
            <person name="Stenlid J."/>
            <person name="Eastwood D."/>
            <person name="Grigoriev I.V."/>
            <person name="Berka R.M."/>
            <person name="Blanchette R.A."/>
            <person name="Kersten P."/>
            <person name="Martinez A.T."/>
            <person name="Vicuna R."/>
            <person name="Cullen D."/>
        </authorList>
    </citation>
    <scope>NUCLEOTIDE SEQUENCE [LARGE SCALE GENOMIC DNA]</scope>
    <source>
        <strain evidence="2 3">B</strain>
    </source>
</reference>
<feature type="domain" description="Pierisin-like" evidence="1">
    <location>
        <begin position="77"/>
        <end position="214"/>
    </location>
</feature>
<dbReference type="SUPFAM" id="SSF56399">
    <property type="entry name" value="ADP-ribosylation"/>
    <property type="match status" value="1"/>
</dbReference>
<dbReference type="Gene3D" id="2.110.10.10">
    <property type="entry name" value="Hemopexin-like domain"/>
    <property type="match status" value="1"/>
</dbReference>
<dbReference type="SUPFAM" id="SSF50923">
    <property type="entry name" value="Hemopexin-like domain"/>
    <property type="match status" value="1"/>
</dbReference>
<dbReference type="Pfam" id="PF22596">
    <property type="entry name" value="Scabin-like"/>
    <property type="match status" value="1"/>
</dbReference>
<protein>
    <recommendedName>
        <fullName evidence="1">Pierisin-like domain-containing protein</fullName>
    </recommendedName>
</protein>
<dbReference type="HOGENOM" id="CLU_510030_0_0_1"/>
<gene>
    <name evidence="2" type="ORF">CERSUDRAFT_118446</name>
</gene>
<keyword evidence="3" id="KW-1185">Reference proteome</keyword>
<evidence type="ECO:0000259" key="1">
    <source>
        <dbReference type="Pfam" id="PF22596"/>
    </source>
</evidence>
<name>M2QKL3_CERS8</name>